<dbReference type="AlphaFoldDB" id="A0AAW5AGC8"/>
<dbReference type="SFLD" id="SFLDG01135">
    <property type="entry name" value="C1.5.6:_HAD__Beta-PGM__Phospha"/>
    <property type="match status" value="1"/>
</dbReference>
<keyword evidence="5 9" id="KW-0378">Hydrolase</keyword>
<comment type="function">
    <text evidence="8">Specifically catalyzes the dephosphorylation of 2-phosphoglycolate. Is involved in the dissimilation of the intracellular 2-phosphoglycolate formed during the DNA repair of 3'-phosphoglycolate ends, a major class of DNA lesions induced by oxidative stress.</text>
</comment>
<dbReference type="EMBL" id="JAKKDL010000014">
    <property type="protein sequence ID" value="MCF7530369.1"/>
    <property type="molecule type" value="Genomic_DNA"/>
</dbReference>
<evidence type="ECO:0000256" key="4">
    <source>
        <dbReference type="ARBA" id="ARBA00022723"/>
    </source>
</evidence>
<evidence type="ECO:0000313" key="12">
    <source>
        <dbReference type="Proteomes" id="UP001221268"/>
    </source>
</evidence>
<name>A0AAW5AGC8_9NEIS</name>
<comment type="catalytic activity">
    <reaction evidence="1">
        <text>2-phosphoglycolate + H2O = glycolate + phosphate</text>
        <dbReference type="Rhea" id="RHEA:14369"/>
        <dbReference type="ChEBI" id="CHEBI:15377"/>
        <dbReference type="ChEBI" id="CHEBI:29805"/>
        <dbReference type="ChEBI" id="CHEBI:43474"/>
        <dbReference type="ChEBI" id="CHEBI:58033"/>
        <dbReference type="EC" id="3.1.3.18"/>
    </reaction>
</comment>
<dbReference type="SUPFAM" id="SSF56784">
    <property type="entry name" value="HAD-like"/>
    <property type="match status" value="1"/>
</dbReference>
<dbReference type="InterPro" id="IPR041492">
    <property type="entry name" value="HAD_2"/>
</dbReference>
<dbReference type="EC" id="3.1.3.18" evidence="3"/>
<dbReference type="Gene3D" id="3.40.50.1000">
    <property type="entry name" value="HAD superfamily/HAD-like"/>
    <property type="match status" value="1"/>
</dbReference>
<reference evidence="10 12" key="2">
    <citation type="submission" date="2023-01" db="EMBL/GenBank/DDBJ databases">
        <authorList>
            <person name="Yang C."/>
        </authorList>
    </citation>
    <scope>NUCLEOTIDE SEQUENCE [LARGE SCALE GENOMIC DNA]</scope>
    <source>
        <strain evidence="10 12">ZJ106</strain>
    </source>
</reference>
<keyword evidence="6" id="KW-0460">Magnesium</keyword>
<dbReference type="InterPro" id="IPR006549">
    <property type="entry name" value="HAD-SF_hydro_IIIA"/>
</dbReference>
<organism evidence="9 11">
    <name type="scientific">Neisseria lisongii</name>
    <dbReference type="NCBI Taxonomy" id="2912188"/>
    <lineage>
        <taxon>Bacteria</taxon>
        <taxon>Pseudomonadati</taxon>
        <taxon>Pseudomonadota</taxon>
        <taxon>Betaproteobacteria</taxon>
        <taxon>Neisseriales</taxon>
        <taxon>Neisseriaceae</taxon>
        <taxon>Neisseria</taxon>
    </lineage>
</organism>
<keyword evidence="4" id="KW-0479">Metal-binding</keyword>
<dbReference type="SFLD" id="SFLDG01129">
    <property type="entry name" value="C1.5:_HAD__Beta-PGM__Phosphata"/>
    <property type="match status" value="1"/>
</dbReference>
<dbReference type="RefSeq" id="WP_237091189.1">
    <property type="nucleotide sequence ID" value="NZ_CP116766.1"/>
</dbReference>
<dbReference type="Proteomes" id="UP001201397">
    <property type="component" value="Unassembled WGS sequence"/>
</dbReference>
<dbReference type="GO" id="GO:0046872">
    <property type="term" value="F:metal ion binding"/>
    <property type="evidence" value="ECO:0007669"/>
    <property type="project" value="UniProtKB-KW"/>
</dbReference>
<comment type="pathway">
    <text evidence="2">Organic acid metabolism; glycolate biosynthesis; glycolate from 2-phosphoglycolate: step 1/1.</text>
</comment>
<evidence type="ECO:0000313" key="10">
    <source>
        <dbReference type="EMBL" id="WCL71926.1"/>
    </source>
</evidence>
<evidence type="ECO:0000313" key="11">
    <source>
        <dbReference type="Proteomes" id="UP001201397"/>
    </source>
</evidence>
<dbReference type="InterPro" id="IPR006439">
    <property type="entry name" value="HAD-SF_hydro_IA"/>
</dbReference>
<evidence type="ECO:0000256" key="8">
    <source>
        <dbReference type="ARBA" id="ARBA00059247"/>
    </source>
</evidence>
<dbReference type="GO" id="GO:0006281">
    <property type="term" value="P:DNA repair"/>
    <property type="evidence" value="ECO:0007669"/>
    <property type="project" value="TreeGrafter"/>
</dbReference>
<dbReference type="InterPro" id="IPR036412">
    <property type="entry name" value="HAD-like_sf"/>
</dbReference>
<dbReference type="Proteomes" id="UP001221268">
    <property type="component" value="Chromosome"/>
</dbReference>
<evidence type="ECO:0000256" key="6">
    <source>
        <dbReference type="ARBA" id="ARBA00022842"/>
    </source>
</evidence>
<evidence type="ECO:0000256" key="3">
    <source>
        <dbReference type="ARBA" id="ARBA00013078"/>
    </source>
</evidence>
<dbReference type="InterPro" id="IPR023198">
    <property type="entry name" value="PGP-like_dom2"/>
</dbReference>
<dbReference type="PRINTS" id="PR00413">
    <property type="entry name" value="HADHALOGNASE"/>
</dbReference>
<dbReference type="Gene3D" id="1.10.150.240">
    <property type="entry name" value="Putative phosphatase, domain 2"/>
    <property type="match status" value="1"/>
</dbReference>
<dbReference type="InterPro" id="IPR023214">
    <property type="entry name" value="HAD_sf"/>
</dbReference>
<dbReference type="NCBIfam" id="TIGR01549">
    <property type="entry name" value="HAD-SF-IA-v1"/>
    <property type="match status" value="1"/>
</dbReference>
<dbReference type="NCBIfam" id="TIGR01662">
    <property type="entry name" value="HAD-SF-IIIA"/>
    <property type="match status" value="1"/>
</dbReference>
<dbReference type="GO" id="GO:0008967">
    <property type="term" value="F:phosphoglycolate phosphatase activity"/>
    <property type="evidence" value="ECO:0007669"/>
    <property type="project" value="UniProtKB-EC"/>
</dbReference>
<dbReference type="PANTHER" id="PTHR43434">
    <property type="entry name" value="PHOSPHOGLYCOLATE PHOSPHATASE"/>
    <property type="match status" value="1"/>
</dbReference>
<dbReference type="InterPro" id="IPR050155">
    <property type="entry name" value="HAD-like_hydrolase_sf"/>
</dbReference>
<evidence type="ECO:0000256" key="7">
    <source>
        <dbReference type="ARBA" id="ARBA00023277"/>
    </source>
</evidence>
<dbReference type="GO" id="GO:0005829">
    <property type="term" value="C:cytosol"/>
    <property type="evidence" value="ECO:0007669"/>
    <property type="project" value="TreeGrafter"/>
</dbReference>
<dbReference type="PANTHER" id="PTHR43434:SF23">
    <property type="entry name" value="PHOSPHOGLYCOLATE PHOSPHATASE"/>
    <property type="match status" value="1"/>
</dbReference>
<sequence length="216" mass="23620">MIQAILFDLDGTLADTAADLGGALNRQLRRHGKNEVPLEQVRSVATHGSAAFIRLGFGIDGDSPDFETLRQEYLDEYRQNFCRDTVLFAGINPLLLELAERGIKWGIVTNKHRQFTDNLVPALDFAVPPQAVVSGDTCTEAKPSAMPLLYACKLMNVEPENCLYVGDAERDMQAAKNAGMRAVLAEWGYIAESDCVAEWGCDAAVATPDQLLDCLV</sequence>
<keyword evidence="7" id="KW-0119">Carbohydrate metabolism</keyword>
<dbReference type="FunFam" id="3.40.50.1000:FF:000022">
    <property type="entry name" value="Phosphoglycolate phosphatase"/>
    <property type="match status" value="1"/>
</dbReference>
<reference evidence="9" key="1">
    <citation type="submission" date="2022-01" db="EMBL/GenBank/DDBJ databases">
        <title>Neisseria sp. ZJ104.</title>
        <authorList>
            <person name="Yang C."/>
        </authorList>
    </citation>
    <scope>NUCLEOTIDE SEQUENCE</scope>
    <source>
        <strain evidence="9">ZJ104</strain>
    </source>
</reference>
<keyword evidence="12" id="KW-1185">Reference proteome</keyword>
<proteinExistence type="predicted"/>
<dbReference type="NCBIfam" id="TIGR01509">
    <property type="entry name" value="HAD-SF-IA-v3"/>
    <property type="match status" value="1"/>
</dbReference>
<evidence type="ECO:0000313" key="9">
    <source>
        <dbReference type="EMBL" id="MCF7530369.1"/>
    </source>
</evidence>
<protein>
    <recommendedName>
        <fullName evidence="3">phosphoglycolate phosphatase</fullName>
        <ecNumber evidence="3">3.1.3.18</ecNumber>
    </recommendedName>
</protein>
<evidence type="ECO:0000256" key="2">
    <source>
        <dbReference type="ARBA" id="ARBA00004818"/>
    </source>
</evidence>
<dbReference type="EMBL" id="CP116766">
    <property type="protein sequence ID" value="WCL71926.1"/>
    <property type="molecule type" value="Genomic_DNA"/>
</dbReference>
<dbReference type="SFLD" id="SFLDS00003">
    <property type="entry name" value="Haloacid_Dehalogenase"/>
    <property type="match status" value="1"/>
</dbReference>
<evidence type="ECO:0000256" key="5">
    <source>
        <dbReference type="ARBA" id="ARBA00022801"/>
    </source>
</evidence>
<accession>A0AAW5AGC8</accession>
<gene>
    <name evidence="9" type="ORF">L4H06_09050</name>
    <name evidence="10" type="ORF">PJU73_02030</name>
</gene>
<evidence type="ECO:0000256" key="1">
    <source>
        <dbReference type="ARBA" id="ARBA00000830"/>
    </source>
</evidence>
<dbReference type="Pfam" id="PF13419">
    <property type="entry name" value="HAD_2"/>
    <property type="match status" value="1"/>
</dbReference>